<protein>
    <submittedName>
        <fullName evidence="2">DUF167 domain-containing protein</fullName>
    </submittedName>
</protein>
<comment type="caution">
    <text evidence="2">The sequence shown here is derived from an EMBL/GenBank/DDBJ whole genome shotgun (WGS) entry which is preliminary data.</text>
</comment>
<dbReference type="InterPro" id="IPR036591">
    <property type="entry name" value="YggU-like_sf"/>
</dbReference>
<evidence type="ECO:0000313" key="2">
    <source>
        <dbReference type="EMBL" id="MBI4132574.1"/>
    </source>
</evidence>
<dbReference type="NCBIfam" id="TIGR00251">
    <property type="entry name" value="DUF167 family protein"/>
    <property type="match status" value="1"/>
</dbReference>
<organism evidence="2 3">
    <name type="scientific">Candidatus Sungiibacteriota bacterium</name>
    <dbReference type="NCBI Taxonomy" id="2750080"/>
    <lineage>
        <taxon>Bacteria</taxon>
        <taxon>Candidatus Sungiibacteriota</taxon>
    </lineage>
</organism>
<evidence type="ECO:0000256" key="1">
    <source>
        <dbReference type="ARBA" id="ARBA00010364"/>
    </source>
</evidence>
<accession>A0A932YXA4</accession>
<dbReference type="InterPro" id="IPR003746">
    <property type="entry name" value="DUF167"/>
</dbReference>
<reference evidence="2" key="1">
    <citation type="submission" date="2020-07" db="EMBL/GenBank/DDBJ databases">
        <title>Huge and variable diversity of episymbiotic CPR bacteria and DPANN archaea in groundwater ecosystems.</title>
        <authorList>
            <person name="He C.Y."/>
            <person name="Keren R."/>
            <person name="Whittaker M."/>
            <person name="Farag I.F."/>
            <person name="Doudna J."/>
            <person name="Cate J.H.D."/>
            <person name="Banfield J.F."/>
        </authorList>
    </citation>
    <scope>NUCLEOTIDE SEQUENCE</scope>
    <source>
        <strain evidence="2">NC_groundwater_1225_Ag_S-0.1um_56_177</strain>
    </source>
</reference>
<dbReference type="GO" id="GO:0005737">
    <property type="term" value="C:cytoplasm"/>
    <property type="evidence" value="ECO:0007669"/>
    <property type="project" value="TreeGrafter"/>
</dbReference>
<name>A0A932YXA4_9BACT</name>
<dbReference type="EMBL" id="JACQMI010000005">
    <property type="protein sequence ID" value="MBI4132574.1"/>
    <property type="molecule type" value="Genomic_DNA"/>
</dbReference>
<gene>
    <name evidence="2" type="ORF">HY473_00535</name>
</gene>
<dbReference type="Proteomes" id="UP000756703">
    <property type="component" value="Unassembled WGS sequence"/>
</dbReference>
<dbReference type="AlphaFoldDB" id="A0A932YXA4"/>
<dbReference type="SMART" id="SM01152">
    <property type="entry name" value="DUF167"/>
    <property type="match status" value="1"/>
</dbReference>
<sequence>MKIFIKVKPGAKQEGVERRDATHFVVRVRARATAGEANRAVERVLAEYFKTPVTKVRIIRGRSSREKVIEVG</sequence>
<comment type="similarity">
    <text evidence="1">Belongs to the UPF0235 family.</text>
</comment>
<evidence type="ECO:0000313" key="3">
    <source>
        <dbReference type="Proteomes" id="UP000756703"/>
    </source>
</evidence>
<dbReference type="Pfam" id="PF02594">
    <property type="entry name" value="DUF167"/>
    <property type="match status" value="1"/>
</dbReference>
<dbReference type="SUPFAM" id="SSF69786">
    <property type="entry name" value="YggU-like"/>
    <property type="match status" value="1"/>
</dbReference>
<dbReference type="Gene3D" id="3.30.1200.10">
    <property type="entry name" value="YggU-like"/>
    <property type="match status" value="1"/>
</dbReference>
<proteinExistence type="inferred from homology"/>
<dbReference type="PANTHER" id="PTHR13420:SF7">
    <property type="entry name" value="UPF0235 PROTEIN C15ORF40"/>
    <property type="match status" value="1"/>
</dbReference>
<dbReference type="PANTHER" id="PTHR13420">
    <property type="entry name" value="UPF0235 PROTEIN C15ORF40"/>
    <property type="match status" value="1"/>
</dbReference>